<evidence type="ECO:0000313" key="3">
    <source>
        <dbReference type="Proteomes" id="UP000095038"/>
    </source>
</evidence>
<name>A0A1D2VBK5_9ASCO</name>
<dbReference type="STRING" id="1344418.A0A1D2VBK5"/>
<feature type="region of interest" description="Disordered" evidence="1">
    <location>
        <begin position="335"/>
        <end position="370"/>
    </location>
</feature>
<dbReference type="RefSeq" id="XP_020045144.1">
    <property type="nucleotide sequence ID" value="XM_020193918.1"/>
</dbReference>
<dbReference type="EMBL" id="KV454489">
    <property type="protein sequence ID" value="ODV58837.1"/>
    <property type="molecule type" value="Genomic_DNA"/>
</dbReference>
<feature type="region of interest" description="Disordered" evidence="1">
    <location>
        <begin position="1"/>
        <end position="32"/>
    </location>
</feature>
<accession>A0A1D2VBK5</accession>
<keyword evidence="3" id="KW-1185">Reference proteome</keyword>
<dbReference type="GeneID" id="30967554"/>
<sequence>MSNRNSLSAQSASSNSRYAPSSTASSTSNSNSNIISYKKSAKVKSSLNENRRKALKDFYKLNQTQNNKSNINKIDNLEKLDNVDKNLVSASNTSATDSNIDYNNLETIDLEKEEDLNEILKNASIKDLIKFENELNYKINMSKSLIKNIIYNNYFELIKINKFLINLVNNNNENNNNSINKFNTDATNFNLSVTSLNFIKTSNDFNNDDHNTSKENRSKFAVSKDINNLDPNDIINNLDLLRESISDLKRNSLELSNIVYIDPINFNDPNLKISNQVTNLLSIQNNDPTSFIVPAKSSSANQIKNSNMGSNKIISNFSNSSKIDLANKNGMNTINNTGNSNNAISGNTNHKSHKNSKANNMNNKNSNKNGSFDEDDWELLKMNFLKQFQSYDNKKFFQKELFKLIMIIENDKINITDQNKIDNRMEKIEKKLVLDQLKDILSKIKDDEMPI</sequence>
<reference evidence="3" key="1">
    <citation type="submission" date="2016-05" db="EMBL/GenBank/DDBJ databases">
        <title>Comparative genomics of biotechnologically important yeasts.</title>
        <authorList>
            <consortium name="DOE Joint Genome Institute"/>
            <person name="Riley R."/>
            <person name="Haridas S."/>
            <person name="Wolfe K.H."/>
            <person name="Lopes M.R."/>
            <person name="Hittinger C.T."/>
            <person name="Goker M."/>
            <person name="Salamov A."/>
            <person name="Wisecaver J."/>
            <person name="Long T.M."/>
            <person name="Aerts A.L."/>
            <person name="Barry K."/>
            <person name="Choi C."/>
            <person name="Clum A."/>
            <person name="Coughlan A.Y."/>
            <person name="Deshpande S."/>
            <person name="Douglass A.P."/>
            <person name="Hanson S.J."/>
            <person name="Klenk H.-P."/>
            <person name="Labutti K."/>
            <person name="Lapidus A."/>
            <person name="Lindquist E."/>
            <person name="Lipzen A."/>
            <person name="Meier-Kolthoff J.P."/>
            <person name="Ohm R.A."/>
            <person name="Otillar R.P."/>
            <person name="Pangilinan J."/>
            <person name="Peng Y."/>
            <person name="Rokas A."/>
            <person name="Rosa C.A."/>
            <person name="Scheuner C."/>
            <person name="Sibirny A.A."/>
            <person name="Slot J.C."/>
            <person name="Stielow J.B."/>
            <person name="Sun H."/>
            <person name="Kurtzman C.P."/>
            <person name="Blackwell M."/>
            <person name="Grigoriev I.V."/>
            <person name="Jeffries T.W."/>
        </authorList>
    </citation>
    <scope>NUCLEOTIDE SEQUENCE [LARGE SCALE GENOMIC DNA]</scope>
    <source>
        <strain evidence="3">DSM 1968</strain>
    </source>
</reference>
<evidence type="ECO:0000256" key="1">
    <source>
        <dbReference type="SAM" id="MobiDB-lite"/>
    </source>
</evidence>
<dbReference type="Proteomes" id="UP000095038">
    <property type="component" value="Unassembled WGS sequence"/>
</dbReference>
<feature type="compositionally biased region" description="Low complexity" evidence="1">
    <location>
        <begin position="357"/>
        <end position="370"/>
    </location>
</feature>
<organism evidence="2 3">
    <name type="scientific">Ascoidea rubescens DSM 1968</name>
    <dbReference type="NCBI Taxonomy" id="1344418"/>
    <lineage>
        <taxon>Eukaryota</taxon>
        <taxon>Fungi</taxon>
        <taxon>Dikarya</taxon>
        <taxon>Ascomycota</taxon>
        <taxon>Saccharomycotina</taxon>
        <taxon>Saccharomycetes</taxon>
        <taxon>Ascoideaceae</taxon>
        <taxon>Ascoidea</taxon>
    </lineage>
</organism>
<gene>
    <name evidence="2" type="ORF">ASCRUDRAFT_77568</name>
</gene>
<proteinExistence type="predicted"/>
<dbReference type="Pfam" id="PF08700">
    <property type="entry name" value="VPS51_Exo84_N"/>
    <property type="match status" value="1"/>
</dbReference>
<evidence type="ECO:0000313" key="2">
    <source>
        <dbReference type="EMBL" id="ODV58837.1"/>
    </source>
</evidence>
<feature type="compositionally biased region" description="Low complexity" evidence="1">
    <location>
        <begin position="335"/>
        <end position="349"/>
    </location>
</feature>
<dbReference type="AlphaFoldDB" id="A0A1D2VBK5"/>
<dbReference type="OrthoDB" id="203678at2759"/>
<dbReference type="InParanoid" id="A0A1D2VBK5"/>
<protein>
    <submittedName>
        <fullName evidence="2">Uncharacterized protein</fullName>
    </submittedName>
</protein>